<feature type="compositionally biased region" description="Low complexity" evidence="2">
    <location>
        <begin position="13"/>
        <end position="51"/>
    </location>
</feature>
<feature type="coiled-coil region" evidence="1">
    <location>
        <begin position="270"/>
        <end position="304"/>
    </location>
</feature>
<proteinExistence type="predicted"/>
<dbReference type="Proteomes" id="UP000697127">
    <property type="component" value="Unassembled WGS sequence"/>
</dbReference>
<gene>
    <name evidence="3" type="ORF">C6P40_003295</name>
</gene>
<feature type="compositionally biased region" description="Basic residues" evidence="2">
    <location>
        <begin position="1"/>
        <end position="12"/>
    </location>
</feature>
<feature type="region of interest" description="Disordered" evidence="2">
    <location>
        <begin position="1"/>
        <end position="57"/>
    </location>
</feature>
<dbReference type="EMBL" id="PUHW01000368">
    <property type="protein sequence ID" value="KAG0686828.1"/>
    <property type="molecule type" value="Genomic_DNA"/>
</dbReference>
<keyword evidence="4" id="KW-1185">Reference proteome</keyword>
<name>A0A9P6WJB5_9ASCO</name>
<feature type="compositionally biased region" description="Low complexity" evidence="2">
    <location>
        <begin position="164"/>
        <end position="173"/>
    </location>
</feature>
<reference evidence="3" key="1">
    <citation type="submission" date="2020-11" db="EMBL/GenBank/DDBJ databases">
        <title>Kefir isolates.</title>
        <authorList>
            <person name="Marcisauskas S."/>
            <person name="Kim Y."/>
            <person name="Blasche S."/>
        </authorList>
    </citation>
    <scope>NUCLEOTIDE SEQUENCE</scope>
    <source>
        <strain evidence="3">Olga-1</strain>
    </source>
</reference>
<feature type="compositionally biased region" description="Acidic residues" evidence="2">
    <location>
        <begin position="176"/>
        <end position="204"/>
    </location>
</feature>
<feature type="region of interest" description="Disordered" evidence="2">
    <location>
        <begin position="164"/>
        <end position="208"/>
    </location>
</feature>
<feature type="compositionally biased region" description="Polar residues" evidence="2">
    <location>
        <begin position="83"/>
        <end position="111"/>
    </location>
</feature>
<dbReference type="AlphaFoldDB" id="A0A9P6WJB5"/>
<sequence length="575" mass="66514">MLHQQQHQHQHQHQQQYQQQQQQQQYYNSNQQNGYYNNQQPPQQMYYQNNNGSQGSLQLNKQRTTGAVKKDFRESYMYLNQFNNGSNMNLHQQTQNGNNSPQQTLQRRFSGQNGGVVGSPMSMTNEEAARKISFNNLIGNTSINNSNLNDDDIMNTLDYMNNMDNNNNNNNNNEWEYIDEEGDDDDNDDNENDDDDDDNDELAEENLTPIEMRKMIDRMKFENRGLKKKLKDIELGHDASSIVANDEKYIKLEDEFTDLASKYLIIENEVKNMNKQNESYFKDITNLRSELHQSEENVAKFNALSKNIIEKLPNFVNQKDNFLILMGNIDLIPESIKDSYQISLKKYNELITNKNIQNSTDGNLTDEDIMKLLKDEVKQLNEALIRQDKLLKHKDKVYNQKIQEERKTIIVSSLQKSLRYEFINQDPNNKRFGLKNFKILKICPDDKNSNDDLNIEPILESSSPLLIPTSSPLPDYTSPTMTNSNMNSSSSTASLTPNHSESRMPYLSPISMPSSSDSSPKKRSTIYSNSDRISQEDDYRDAFSTISKATQNSLVNRNSMATHNSLDIEYETFTN</sequence>
<keyword evidence="1" id="KW-0175">Coiled coil</keyword>
<evidence type="ECO:0000313" key="3">
    <source>
        <dbReference type="EMBL" id="KAG0686828.1"/>
    </source>
</evidence>
<evidence type="ECO:0000256" key="2">
    <source>
        <dbReference type="SAM" id="MobiDB-lite"/>
    </source>
</evidence>
<accession>A0A9P6WJB5</accession>
<comment type="caution">
    <text evidence="3">The sequence shown here is derived from an EMBL/GenBank/DDBJ whole genome shotgun (WGS) entry which is preliminary data.</text>
</comment>
<feature type="compositionally biased region" description="Low complexity" evidence="2">
    <location>
        <begin position="508"/>
        <end position="518"/>
    </location>
</feature>
<feature type="region of interest" description="Disordered" evidence="2">
    <location>
        <begin position="83"/>
        <end position="121"/>
    </location>
</feature>
<evidence type="ECO:0000313" key="4">
    <source>
        <dbReference type="Proteomes" id="UP000697127"/>
    </source>
</evidence>
<feature type="compositionally biased region" description="Low complexity" evidence="2">
    <location>
        <begin position="464"/>
        <end position="499"/>
    </location>
</feature>
<organism evidence="3 4">
    <name type="scientific">Pichia californica</name>
    <dbReference type="NCBI Taxonomy" id="460514"/>
    <lineage>
        <taxon>Eukaryota</taxon>
        <taxon>Fungi</taxon>
        <taxon>Dikarya</taxon>
        <taxon>Ascomycota</taxon>
        <taxon>Saccharomycotina</taxon>
        <taxon>Pichiomycetes</taxon>
        <taxon>Pichiales</taxon>
        <taxon>Pichiaceae</taxon>
        <taxon>Pichia</taxon>
    </lineage>
</organism>
<evidence type="ECO:0000256" key="1">
    <source>
        <dbReference type="SAM" id="Coils"/>
    </source>
</evidence>
<feature type="region of interest" description="Disordered" evidence="2">
    <location>
        <begin position="464"/>
        <end position="532"/>
    </location>
</feature>
<protein>
    <submittedName>
        <fullName evidence="3">Uncharacterized protein</fullName>
    </submittedName>
</protein>